<evidence type="ECO:0000256" key="7">
    <source>
        <dbReference type="SAM" id="MobiDB-lite"/>
    </source>
</evidence>
<dbReference type="InterPro" id="IPR058240">
    <property type="entry name" value="rSAM_sf"/>
</dbReference>
<dbReference type="Gene3D" id="3.20.20.70">
    <property type="entry name" value="Aldolase class I"/>
    <property type="match status" value="1"/>
</dbReference>
<dbReference type="SMART" id="SM00729">
    <property type="entry name" value="Elp3"/>
    <property type="match status" value="1"/>
</dbReference>
<keyword evidence="6" id="KW-0802">TPR repeat</keyword>
<dbReference type="Pfam" id="PF04055">
    <property type="entry name" value="Radical_SAM"/>
    <property type="match status" value="1"/>
</dbReference>
<dbReference type="PANTHER" id="PTHR43409">
    <property type="entry name" value="ANAEROBIC MAGNESIUM-PROTOPORPHYRIN IX MONOMETHYL ESTER CYCLASE-RELATED"/>
    <property type="match status" value="1"/>
</dbReference>
<dbReference type="Gene3D" id="3.40.50.280">
    <property type="entry name" value="Cobalamin-binding domain"/>
    <property type="match status" value="1"/>
</dbReference>
<dbReference type="GO" id="GO:0003824">
    <property type="term" value="F:catalytic activity"/>
    <property type="evidence" value="ECO:0007669"/>
    <property type="project" value="InterPro"/>
</dbReference>
<dbReference type="PROSITE" id="PS51332">
    <property type="entry name" value="B12_BINDING"/>
    <property type="match status" value="1"/>
</dbReference>
<keyword evidence="2" id="KW-0949">S-adenosyl-L-methionine</keyword>
<evidence type="ECO:0000256" key="6">
    <source>
        <dbReference type="PROSITE-ProRule" id="PRU00339"/>
    </source>
</evidence>
<dbReference type="GO" id="GO:0005829">
    <property type="term" value="C:cytosol"/>
    <property type="evidence" value="ECO:0007669"/>
    <property type="project" value="TreeGrafter"/>
</dbReference>
<comment type="cofactor">
    <cofactor evidence="1">
        <name>[4Fe-4S] cluster</name>
        <dbReference type="ChEBI" id="CHEBI:49883"/>
    </cofactor>
</comment>
<evidence type="ECO:0000313" key="11">
    <source>
        <dbReference type="Proteomes" id="UP000233256"/>
    </source>
</evidence>
<dbReference type="EMBL" id="PGXC01000003">
    <property type="protein sequence ID" value="PKK91293.1"/>
    <property type="molecule type" value="Genomic_DNA"/>
</dbReference>
<evidence type="ECO:0000256" key="2">
    <source>
        <dbReference type="ARBA" id="ARBA00022691"/>
    </source>
</evidence>
<name>A0A2N1PSH8_9BACT</name>
<comment type="caution">
    <text evidence="10">The sequence shown here is derived from an EMBL/GenBank/DDBJ whole genome shotgun (WGS) entry which is preliminary data.</text>
</comment>
<dbReference type="InterPro" id="IPR007197">
    <property type="entry name" value="rSAM"/>
</dbReference>
<dbReference type="AlphaFoldDB" id="A0A2N1PSH8"/>
<dbReference type="InterPro" id="IPR051198">
    <property type="entry name" value="BchE-like"/>
</dbReference>
<evidence type="ECO:0000256" key="4">
    <source>
        <dbReference type="ARBA" id="ARBA00023004"/>
    </source>
</evidence>
<keyword evidence="3" id="KW-0479">Metal-binding</keyword>
<feature type="repeat" description="TPR" evidence="6">
    <location>
        <begin position="500"/>
        <end position="533"/>
    </location>
</feature>
<dbReference type="Gene3D" id="1.25.40.10">
    <property type="entry name" value="Tetratricopeptide repeat domain"/>
    <property type="match status" value="2"/>
</dbReference>
<dbReference type="PANTHER" id="PTHR43409:SF16">
    <property type="entry name" value="SLR0320 PROTEIN"/>
    <property type="match status" value="1"/>
</dbReference>
<dbReference type="Pfam" id="PF02310">
    <property type="entry name" value="B12-binding"/>
    <property type="match status" value="1"/>
</dbReference>
<proteinExistence type="predicted"/>
<dbReference type="SFLD" id="SFLDG01082">
    <property type="entry name" value="B12-binding_domain_containing"/>
    <property type="match status" value="1"/>
</dbReference>
<dbReference type="InterPro" id="IPR006158">
    <property type="entry name" value="Cobalamin-bd"/>
</dbReference>
<evidence type="ECO:0000256" key="1">
    <source>
        <dbReference type="ARBA" id="ARBA00001966"/>
    </source>
</evidence>
<evidence type="ECO:0000259" key="8">
    <source>
        <dbReference type="PROSITE" id="PS51332"/>
    </source>
</evidence>
<dbReference type="Proteomes" id="UP000233256">
    <property type="component" value="Unassembled WGS sequence"/>
</dbReference>
<dbReference type="SUPFAM" id="SSF102114">
    <property type="entry name" value="Radical SAM enzymes"/>
    <property type="match status" value="1"/>
</dbReference>
<dbReference type="InterPro" id="IPR006638">
    <property type="entry name" value="Elp3/MiaA/NifB-like_rSAM"/>
</dbReference>
<dbReference type="SMART" id="SM00028">
    <property type="entry name" value="TPR"/>
    <property type="match status" value="3"/>
</dbReference>
<evidence type="ECO:0000256" key="5">
    <source>
        <dbReference type="ARBA" id="ARBA00023014"/>
    </source>
</evidence>
<dbReference type="InterPro" id="IPR034466">
    <property type="entry name" value="Methyltransferase_Class_B"/>
</dbReference>
<accession>A0A2N1PSH8</accession>
<dbReference type="GO" id="GO:0046872">
    <property type="term" value="F:metal ion binding"/>
    <property type="evidence" value="ECO:0007669"/>
    <property type="project" value="UniProtKB-KW"/>
</dbReference>
<dbReference type="SUPFAM" id="SSF48452">
    <property type="entry name" value="TPR-like"/>
    <property type="match status" value="1"/>
</dbReference>
<evidence type="ECO:0000256" key="3">
    <source>
        <dbReference type="ARBA" id="ARBA00022723"/>
    </source>
</evidence>
<dbReference type="InterPro" id="IPR013785">
    <property type="entry name" value="Aldolase_TIM"/>
</dbReference>
<protein>
    <recommendedName>
        <fullName evidence="12">B12-binding domain-containing radical SAM protein</fullName>
    </recommendedName>
</protein>
<evidence type="ECO:0000313" key="10">
    <source>
        <dbReference type="EMBL" id="PKK91293.1"/>
    </source>
</evidence>
<dbReference type="GO" id="GO:0051539">
    <property type="term" value="F:4 iron, 4 sulfur cluster binding"/>
    <property type="evidence" value="ECO:0007669"/>
    <property type="project" value="UniProtKB-KW"/>
</dbReference>
<evidence type="ECO:0000259" key="9">
    <source>
        <dbReference type="PROSITE" id="PS51918"/>
    </source>
</evidence>
<dbReference type="CDD" id="cd01335">
    <property type="entry name" value="Radical_SAM"/>
    <property type="match status" value="1"/>
</dbReference>
<dbReference type="InterPro" id="IPR011990">
    <property type="entry name" value="TPR-like_helical_dom_sf"/>
</dbReference>
<feature type="domain" description="Radical SAM core" evidence="9">
    <location>
        <begin position="172"/>
        <end position="403"/>
    </location>
</feature>
<dbReference type="InterPro" id="IPR019734">
    <property type="entry name" value="TPR_rpt"/>
</dbReference>
<sequence>MIPEISIERCKGMRVLLIYCPPSEIDDQEMRILPMGLVWLQANLQKAGHECVVLNLALPGADSLESAAESVEPDLIGFTVLSVNRFEVHRAVQLIRRILPGAIVVLGGPHVSGDYDFMASAEEWALVDYFFVGPSEMTLIEALEKIKHGQRADIHRVIHGCFERNDLVSPPEMGIPCENVVTSAGCPGSCIFCASRRIWGGFYIRRRPEEVVAEINALWNMGIKRIVFSDDTFTYDMSNLAAILDSLAERGMKISWDARTRADAISVDDVRYMRSMGCASLSFGIETASQQLQVKIGKNIDLERAASVVRASAEAGIFTNIFFVIGVPGETSQTIDLDMNFISATRPDSVTTHILHFLPGTPLEKIYGRRDWSIQGHRTHYFTEEQKIETLLNWQKRVDEAGRRQIRKRSIEDFKTLCGTFSGQYDLQAGLGDLLMERGETSQALKVYKASLSSLPTPEVRIRMAEARLTIGNAGKAMEQISQATDELGHLWSMGVKINSKTAFLLGYCRELAQDYSEALKWYCRALELDKGTPEAHCRAAWICLQLDMDREAVRHLLGAPMDMRDAEWYENMCSALLNQGKSKEAADWLKDGIRKFRVHRGLVEIAAMTGLKITENPAGQRKNGSAGRRNFRKRRK</sequence>
<dbReference type="SUPFAM" id="SSF52242">
    <property type="entry name" value="Cobalamin (vitamin B12)-binding domain"/>
    <property type="match status" value="1"/>
</dbReference>
<feature type="domain" description="B12-binding" evidence="8">
    <location>
        <begin position="13"/>
        <end position="153"/>
    </location>
</feature>
<dbReference type="SFLD" id="SFLDG01123">
    <property type="entry name" value="methyltransferase_(Class_B)"/>
    <property type="match status" value="1"/>
</dbReference>
<feature type="region of interest" description="Disordered" evidence="7">
    <location>
        <begin position="617"/>
        <end position="637"/>
    </location>
</feature>
<dbReference type="InterPro" id="IPR036724">
    <property type="entry name" value="Cobalamin-bd_sf"/>
</dbReference>
<reference evidence="10 11" key="1">
    <citation type="journal article" date="2017" name="ISME J.">
        <title>Potential for microbial H2 and metal transformations associated with novel bacteria and archaea in deep terrestrial subsurface sediments.</title>
        <authorList>
            <person name="Hernsdorf A.W."/>
            <person name="Amano Y."/>
            <person name="Miyakawa K."/>
            <person name="Ise K."/>
            <person name="Suzuki Y."/>
            <person name="Anantharaman K."/>
            <person name="Probst A."/>
            <person name="Burstein D."/>
            <person name="Thomas B.C."/>
            <person name="Banfield J.F."/>
        </authorList>
    </citation>
    <scope>NUCLEOTIDE SEQUENCE [LARGE SCALE GENOMIC DNA]</scope>
    <source>
        <strain evidence="10">HGW-Wallbacteria-1</strain>
    </source>
</reference>
<dbReference type="GO" id="GO:0031419">
    <property type="term" value="F:cobalamin binding"/>
    <property type="evidence" value="ECO:0007669"/>
    <property type="project" value="InterPro"/>
</dbReference>
<dbReference type="SFLD" id="SFLDS00029">
    <property type="entry name" value="Radical_SAM"/>
    <property type="match status" value="1"/>
</dbReference>
<gene>
    <name evidence="10" type="ORF">CVV64_05870</name>
</gene>
<organism evidence="10 11">
    <name type="scientific">Candidatus Wallbacteria bacterium HGW-Wallbacteria-1</name>
    <dbReference type="NCBI Taxonomy" id="2013854"/>
    <lineage>
        <taxon>Bacteria</taxon>
        <taxon>Candidatus Walliibacteriota</taxon>
    </lineage>
</organism>
<evidence type="ECO:0008006" key="12">
    <source>
        <dbReference type="Google" id="ProtNLM"/>
    </source>
</evidence>
<keyword evidence="4" id="KW-0408">Iron</keyword>
<dbReference type="PROSITE" id="PS50005">
    <property type="entry name" value="TPR"/>
    <property type="match status" value="1"/>
</dbReference>
<keyword evidence="5" id="KW-0411">Iron-sulfur</keyword>
<dbReference type="PROSITE" id="PS51918">
    <property type="entry name" value="RADICAL_SAM"/>
    <property type="match status" value="1"/>
</dbReference>